<feature type="non-terminal residue" evidence="7">
    <location>
        <position position="1"/>
    </location>
</feature>
<gene>
    <name evidence="7" type="ORF">BB560_003858</name>
</gene>
<dbReference type="Pfam" id="PF13091">
    <property type="entry name" value="PLDc_2"/>
    <property type="match status" value="1"/>
</dbReference>
<dbReference type="Gene3D" id="3.30.870.10">
    <property type="entry name" value="Endonuclease Chain A"/>
    <property type="match status" value="1"/>
</dbReference>
<dbReference type="GO" id="GO:0016891">
    <property type="term" value="F:RNA endonuclease activity producing 5'-phosphomonoesters, hydrolytic mechanism"/>
    <property type="evidence" value="ECO:0007669"/>
    <property type="project" value="TreeGrafter"/>
</dbReference>
<keyword evidence="3" id="KW-0443">Lipid metabolism</keyword>
<evidence type="ECO:0000259" key="6">
    <source>
        <dbReference type="PROSITE" id="PS50035"/>
    </source>
</evidence>
<comment type="caution">
    <text evidence="7">The sequence shown here is derived from an EMBL/GenBank/DDBJ whole genome shotgun (WGS) entry which is preliminary data.</text>
</comment>
<dbReference type="OrthoDB" id="5205528at2759"/>
<evidence type="ECO:0000256" key="4">
    <source>
        <dbReference type="ARBA" id="ARBA00038012"/>
    </source>
</evidence>
<feature type="domain" description="PLD phosphodiesterase" evidence="6">
    <location>
        <begin position="71"/>
        <end position="98"/>
    </location>
</feature>
<reference evidence="7 8" key="1">
    <citation type="journal article" date="2018" name="MBio">
        <title>Comparative Genomics Reveals the Core Gene Toolbox for the Fungus-Insect Symbiosis.</title>
        <authorList>
            <person name="Wang Y."/>
            <person name="Stata M."/>
            <person name="Wang W."/>
            <person name="Stajich J.E."/>
            <person name="White M.M."/>
            <person name="Moncalvo J.M."/>
        </authorList>
    </citation>
    <scope>NUCLEOTIDE SEQUENCE [LARGE SCALE GENOMIC DNA]</scope>
    <source>
        <strain evidence="7 8">SC-DP-2</strain>
    </source>
</reference>
<evidence type="ECO:0000256" key="1">
    <source>
        <dbReference type="ARBA" id="ARBA00022801"/>
    </source>
</evidence>
<sequence length="129" mass="14567">VLANTISQARRTLEICVFSITDDDIKRSILKAKSNGARVRIISDDQQAEGLGADVFELRDEHGIPVKLDNSPSHMHNKFCVVDGNIVITGSYNWSKNARKNNRENIVITNSKETIDGFSREFEKLWSTF</sequence>
<dbReference type="PANTHER" id="PTHR43856">
    <property type="entry name" value="CARDIOLIPIN HYDROLASE"/>
    <property type="match status" value="1"/>
</dbReference>
<accession>A0A2T9ZAV5</accession>
<protein>
    <recommendedName>
        <fullName evidence="5">Mitochondrial cardiolipin hydrolase</fullName>
    </recommendedName>
</protein>
<keyword evidence="1" id="KW-0378">Hydrolase</keyword>
<keyword evidence="8" id="KW-1185">Reference proteome</keyword>
<keyword evidence="2" id="KW-0442">Lipid degradation</keyword>
<organism evidence="7 8">
    <name type="scientific">Smittium megazygosporum</name>
    <dbReference type="NCBI Taxonomy" id="133381"/>
    <lineage>
        <taxon>Eukaryota</taxon>
        <taxon>Fungi</taxon>
        <taxon>Fungi incertae sedis</taxon>
        <taxon>Zoopagomycota</taxon>
        <taxon>Kickxellomycotina</taxon>
        <taxon>Harpellomycetes</taxon>
        <taxon>Harpellales</taxon>
        <taxon>Legeriomycetaceae</taxon>
        <taxon>Smittium</taxon>
    </lineage>
</organism>
<dbReference type="STRING" id="133381.A0A2T9ZAV5"/>
<dbReference type="InterPro" id="IPR051406">
    <property type="entry name" value="PLD_domain"/>
</dbReference>
<dbReference type="AlphaFoldDB" id="A0A2T9ZAV5"/>
<evidence type="ECO:0000313" key="8">
    <source>
        <dbReference type="Proteomes" id="UP000245609"/>
    </source>
</evidence>
<dbReference type="CDD" id="cd09171">
    <property type="entry name" value="PLDc_vPLD6_like"/>
    <property type="match status" value="1"/>
</dbReference>
<evidence type="ECO:0000313" key="7">
    <source>
        <dbReference type="EMBL" id="PVV01712.1"/>
    </source>
</evidence>
<proteinExistence type="inferred from homology"/>
<dbReference type="SUPFAM" id="SSF56024">
    <property type="entry name" value="Phospholipase D/nuclease"/>
    <property type="match status" value="1"/>
</dbReference>
<evidence type="ECO:0000256" key="2">
    <source>
        <dbReference type="ARBA" id="ARBA00022963"/>
    </source>
</evidence>
<evidence type="ECO:0000256" key="5">
    <source>
        <dbReference type="ARBA" id="ARBA00040549"/>
    </source>
</evidence>
<dbReference type="Proteomes" id="UP000245609">
    <property type="component" value="Unassembled WGS sequence"/>
</dbReference>
<dbReference type="InterPro" id="IPR001736">
    <property type="entry name" value="PLipase_D/transphosphatidylase"/>
</dbReference>
<dbReference type="PROSITE" id="PS50035">
    <property type="entry name" value="PLD"/>
    <property type="match status" value="1"/>
</dbReference>
<dbReference type="GO" id="GO:0016042">
    <property type="term" value="P:lipid catabolic process"/>
    <property type="evidence" value="ECO:0007669"/>
    <property type="project" value="UniProtKB-KW"/>
</dbReference>
<dbReference type="EMBL" id="MBFS01000862">
    <property type="protein sequence ID" value="PVV01712.1"/>
    <property type="molecule type" value="Genomic_DNA"/>
</dbReference>
<name>A0A2T9ZAV5_9FUNG</name>
<dbReference type="PANTHER" id="PTHR43856:SF1">
    <property type="entry name" value="MITOCHONDRIAL CARDIOLIPIN HYDROLASE"/>
    <property type="match status" value="1"/>
</dbReference>
<comment type="similarity">
    <text evidence="4">Belongs to the phospholipase D family. MitoPLD/Zucchini subfamily.</text>
</comment>
<dbReference type="InterPro" id="IPR025202">
    <property type="entry name" value="PLD-like_dom"/>
</dbReference>
<evidence type="ECO:0000256" key="3">
    <source>
        <dbReference type="ARBA" id="ARBA00023098"/>
    </source>
</evidence>